<evidence type="ECO:0000313" key="3">
    <source>
        <dbReference type="Proteomes" id="UP001174936"/>
    </source>
</evidence>
<name>A0AA40CXA6_9PEZI</name>
<protein>
    <submittedName>
        <fullName evidence="2">P-loop containing nucleoside triphosphate hydrolase protein</fullName>
    </submittedName>
</protein>
<dbReference type="InterPro" id="IPR006073">
    <property type="entry name" value="GTP-bd"/>
</dbReference>
<dbReference type="AlphaFoldDB" id="A0AA40CXA6"/>
<dbReference type="InterPro" id="IPR027417">
    <property type="entry name" value="P-loop_NTPase"/>
</dbReference>
<reference evidence="2" key="1">
    <citation type="submission" date="2023-06" db="EMBL/GenBank/DDBJ databases">
        <title>Genome-scale phylogeny and comparative genomics of the fungal order Sordariales.</title>
        <authorList>
            <consortium name="Lawrence Berkeley National Laboratory"/>
            <person name="Hensen N."/>
            <person name="Bonometti L."/>
            <person name="Westerberg I."/>
            <person name="Brannstrom I.O."/>
            <person name="Guillou S."/>
            <person name="Cros-Aarteil S."/>
            <person name="Calhoun S."/>
            <person name="Haridas S."/>
            <person name="Kuo A."/>
            <person name="Mondo S."/>
            <person name="Pangilinan J."/>
            <person name="Riley R."/>
            <person name="Labutti K."/>
            <person name="Andreopoulos B."/>
            <person name="Lipzen A."/>
            <person name="Chen C."/>
            <person name="Yanf M."/>
            <person name="Daum C."/>
            <person name="Ng V."/>
            <person name="Clum A."/>
            <person name="Steindorff A."/>
            <person name="Ohm R."/>
            <person name="Martin F."/>
            <person name="Silar P."/>
            <person name="Natvig D."/>
            <person name="Lalanne C."/>
            <person name="Gautier V."/>
            <person name="Ament-Velasquez S.L."/>
            <person name="Kruys A."/>
            <person name="Hutchinson M.I."/>
            <person name="Powell A.J."/>
            <person name="Barry K."/>
            <person name="Miller A.N."/>
            <person name="Grigoriev I.V."/>
            <person name="Debuchy R."/>
            <person name="Gladieux P."/>
            <person name="Thoren M.H."/>
            <person name="Johannesson H."/>
        </authorList>
    </citation>
    <scope>NUCLEOTIDE SEQUENCE</scope>
    <source>
        <strain evidence="2">SMH2532-1</strain>
    </source>
</reference>
<comment type="caution">
    <text evidence="2">The sequence shown here is derived from an EMBL/GenBank/DDBJ whole genome shotgun (WGS) entry which is preliminary data.</text>
</comment>
<evidence type="ECO:0000259" key="1">
    <source>
        <dbReference type="Pfam" id="PF01926"/>
    </source>
</evidence>
<evidence type="ECO:0000313" key="2">
    <source>
        <dbReference type="EMBL" id="KAK0652613.1"/>
    </source>
</evidence>
<keyword evidence="3" id="KW-1185">Reference proteome</keyword>
<dbReference type="CDD" id="cd00882">
    <property type="entry name" value="Ras_like_GTPase"/>
    <property type="match status" value="1"/>
</dbReference>
<feature type="domain" description="G" evidence="1">
    <location>
        <begin position="2"/>
        <end position="68"/>
    </location>
</feature>
<dbReference type="SUPFAM" id="SSF52540">
    <property type="entry name" value="P-loop containing nucleoside triphosphate hydrolases"/>
    <property type="match status" value="1"/>
</dbReference>
<dbReference type="GO" id="GO:0005525">
    <property type="term" value="F:GTP binding"/>
    <property type="evidence" value="ECO:0007669"/>
    <property type="project" value="InterPro"/>
</dbReference>
<keyword evidence="2" id="KW-0378">Hydrolase</keyword>
<proteinExistence type="predicted"/>
<dbReference type="GO" id="GO:0016787">
    <property type="term" value="F:hydrolase activity"/>
    <property type="evidence" value="ECO:0007669"/>
    <property type="project" value="UniProtKB-KW"/>
</dbReference>
<dbReference type="Proteomes" id="UP001174936">
    <property type="component" value="Unassembled WGS sequence"/>
</dbReference>
<organism evidence="2 3">
    <name type="scientific">Cercophora newfieldiana</name>
    <dbReference type="NCBI Taxonomy" id="92897"/>
    <lineage>
        <taxon>Eukaryota</taxon>
        <taxon>Fungi</taxon>
        <taxon>Dikarya</taxon>
        <taxon>Ascomycota</taxon>
        <taxon>Pezizomycotina</taxon>
        <taxon>Sordariomycetes</taxon>
        <taxon>Sordariomycetidae</taxon>
        <taxon>Sordariales</taxon>
        <taxon>Lasiosphaeriaceae</taxon>
        <taxon>Cercophora</taxon>
    </lineage>
</organism>
<dbReference type="EMBL" id="JAULSV010000002">
    <property type="protein sequence ID" value="KAK0652613.1"/>
    <property type="molecule type" value="Genomic_DNA"/>
</dbReference>
<dbReference type="Pfam" id="PF01926">
    <property type="entry name" value="MMR_HSR1"/>
    <property type="match status" value="1"/>
</dbReference>
<gene>
    <name evidence="2" type="ORF">B0T16DRAFT_454966</name>
</gene>
<accession>A0AA40CXA6</accession>
<sequence>MILLIGPSGSGKSSFVKSLTGEIVQLNGHKPCTPECKAYKVEPIIDGRLKSFILIDTPGFVDQPEKDLKILENIAMTLTKMAPDKVFGAIYFHNITEVRMTGTGLSVLDIFKAICGERFYPHVAFVTTMWDTIKPQFHRKFQITNTELGNGPMKLKGAPGVFRRLRDDDECSKDVLQHFALLSRQRATPPPLLLMMELRGEIRGEIREVGNTAAGRRILKDERSGPRICCAVM</sequence>
<dbReference type="Gene3D" id="3.40.50.300">
    <property type="entry name" value="P-loop containing nucleotide triphosphate hydrolases"/>
    <property type="match status" value="1"/>
</dbReference>